<gene>
    <name evidence="2" type="ORF">Lnau_1678</name>
</gene>
<keyword evidence="1" id="KW-1133">Transmembrane helix</keyword>
<feature type="transmembrane region" description="Helical" evidence="1">
    <location>
        <begin position="20"/>
        <end position="51"/>
    </location>
</feature>
<name>A0A0W0WWU6_9GAMM</name>
<keyword evidence="3" id="KW-1185">Reference proteome</keyword>
<dbReference type="STRING" id="45070.Lnau_1678"/>
<dbReference type="PATRIC" id="fig|45070.6.peg.1757"/>
<accession>A0A0W0WWU6</accession>
<keyword evidence="1" id="KW-0812">Transmembrane</keyword>
<keyword evidence="1" id="KW-0472">Membrane</keyword>
<proteinExistence type="predicted"/>
<evidence type="ECO:0000313" key="2">
    <source>
        <dbReference type="EMBL" id="KTD36694.1"/>
    </source>
</evidence>
<dbReference type="AlphaFoldDB" id="A0A0W0WWU6"/>
<dbReference type="Proteomes" id="UP000054725">
    <property type="component" value="Unassembled WGS sequence"/>
</dbReference>
<sequence>MLNLSDCKIKLGKSTDYAKLAFLIYLSSFLLLFYSACPLILKIAISLLLLVKCFRIISHPLPQPNYLMLSYKEQWMLLDKYQQILNYDKARVVIDTGLFFLLELSGGSKKKLVVIFLDQIDPHSYRLLNIIKATKHNVDI</sequence>
<protein>
    <submittedName>
        <fullName evidence="2">Uncharacterized protein</fullName>
    </submittedName>
</protein>
<comment type="caution">
    <text evidence="2">The sequence shown here is derived from an EMBL/GenBank/DDBJ whole genome shotgun (WGS) entry which is preliminary data.</text>
</comment>
<evidence type="ECO:0000256" key="1">
    <source>
        <dbReference type="SAM" id="Phobius"/>
    </source>
</evidence>
<organism evidence="2 3">
    <name type="scientific">Legionella nautarum</name>
    <dbReference type="NCBI Taxonomy" id="45070"/>
    <lineage>
        <taxon>Bacteria</taxon>
        <taxon>Pseudomonadati</taxon>
        <taxon>Pseudomonadota</taxon>
        <taxon>Gammaproteobacteria</taxon>
        <taxon>Legionellales</taxon>
        <taxon>Legionellaceae</taxon>
        <taxon>Legionella</taxon>
    </lineage>
</organism>
<reference evidence="2 3" key="1">
    <citation type="submission" date="2015-11" db="EMBL/GenBank/DDBJ databases">
        <title>Genomic analysis of 38 Legionella species identifies large and diverse effector repertoires.</title>
        <authorList>
            <person name="Burstein D."/>
            <person name="Amaro F."/>
            <person name="Zusman T."/>
            <person name="Lifshitz Z."/>
            <person name="Cohen O."/>
            <person name="Gilbert J.A."/>
            <person name="Pupko T."/>
            <person name="Shuman H.A."/>
            <person name="Segal G."/>
        </authorList>
    </citation>
    <scope>NUCLEOTIDE SEQUENCE [LARGE SCALE GENOMIC DNA]</scope>
    <source>
        <strain evidence="2 3">ATCC 49506</strain>
    </source>
</reference>
<dbReference type="EMBL" id="LNYO01000013">
    <property type="protein sequence ID" value="KTD36694.1"/>
    <property type="molecule type" value="Genomic_DNA"/>
</dbReference>
<evidence type="ECO:0000313" key="3">
    <source>
        <dbReference type="Proteomes" id="UP000054725"/>
    </source>
</evidence>